<feature type="compositionally biased region" description="Polar residues" evidence="3">
    <location>
        <begin position="1"/>
        <end position="13"/>
    </location>
</feature>
<gene>
    <name evidence="4" type="primary">yihI</name>
    <name evidence="4" type="ORF">FCN80_18805</name>
</gene>
<keyword evidence="1" id="KW-0343">GTPase activation</keyword>
<feature type="compositionally biased region" description="Basic and acidic residues" evidence="3">
    <location>
        <begin position="21"/>
        <end position="31"/>
    </location>
</feature>
<dbReference type="HAMAP" id="MF_01058">
    <property type="entry name" value="GAP_YihI"/>
    <property type="match status" value="1"/>
</dbReference>
<accession>A0ABY2SH04</accession>
<organism evidence="4 5">
    <name type="scientific">Martelella alba</name>
    <dbReference type="NCBI Taxonomy" id="2590451"/>
    <lineage>
        <taxon>Bacteria</taxon>
        <taxon>Pseudomonadati</taxon>
        <taxon>Pseudomonadota</taxon>
        <taxon>Alphaproteobacteria</taxon>
        <taxon>Hyphomicrobiales</taxon>
        <taxon>Aurantimonadaceae</taxon>
        <taxon>Martelella</taxon>
    </lineage>
</organism>
<evidence type="ECO:0000256" key="3">
    <source>
        <dbReference type="SAM" id="MobiDB-lite"/>
    </source>
</evidence>
<evidence type="ECO:0000313" key="5">
    <source>
        <dbReference type="Proteomes" id="UP000305202"/>
    </source>
</evidence>
<evidence type="ECO:0000313" key="4">
    <source>
        <dbReference type="EMBL" id="TKI04262.1"/>
    </source>
</evidence>
<feature type="compositionally biased region" description="Low complexity" evidence="3">
    <location>
        <begin position="81"/>
        <end position="92"/>
    </location>
</feature>
<dbReference type="NCBIfam" id="NF003560">
    <property type="entry name" value="PRK05244.1-1"/>
    <property type="match status" value="1"/>
</dbReference>
<evidence type="ECO:0000256" key="2">
    <source>
        <dbReference type="ARBA" id="ARBA00022517"/>
    </source>
</evidence>
<proteinExistence type="inferred from homology"/>
<dbReference type="RefSeq" id="WP_136991701.1">
    <property type="nucleotide sequence ID" value="NZ_SZPQ01000031.1"/>
</dbReference>
<keyword evidence="5" id="KW-1185">Reference proteome</keyword>
<name>A0ABY2SH04_9HYPH</name>
<dbReference type="Pfam" id="PF04220">
    <property type="entry name" value="YihI"/>
    <property type="match status" value="1"/>
</dbReference>
<evidence type="ECO:0000256" key="1">
    <source>
        <dbReference type="ARBA" id="ARBA00022468"/>
    </source>
</evidence>
<reference evidence="4 5" key="1">
    <citation type="submission" date="2019-04" db="EMBL/GenBank/DDBJ databases">
        <authorList>
            <person name="Li M."/>
            <person name="Gao C."/>
        </authorList>
    </citation>
    <scope>NUCLEOTIDE SEQUENCE [LARGE SCALE GENOMIC DNA]</scope>
    <source>
        <strain evidence="4 5">BGMRC 2031</strain>
    </source>
</reference>
<sequence length="177" mass="19648">MKPTTHSGRTQTAARKKNRKSREQLNEEGRDRKRSKKHRGLAAGSRNQESKDGNGNRSMRAVAADPRIGSKKPVPLSVPGAVSRPASSRAVVPPVPLAPEEELDSLENDIRLDALLTRIEQDDDLSTEEQAYVDEKLDRIDQLMALLGIELDEDEEDAPQDEDMLQLLKRGFGKDGL</sequence>
<dbReference type="Proteomes" id="UP000305202">
    <property type="component" value="Unassembled WGS sequence"/>
</dbReference>
<protein>
    <submittedName>
        <fullName evidence="4">Der GTPase-activating protein YihI</fullName>
    </submittedName>
</protein>
<dbReference type="InterPro" id="IPR007336">
    <property type="entry name" value="YihI"/>
</dbReference>
<feature type="region of interest" description="Disordered" evidence="3">
    <location>
        <begin position="1"/>
        <end position="93"/>
    </location>
</feature>
<keyword evidence="2" id="KW-0690">Ribosome biogenesis</keyword>
<comment type="caution">
    <text evidence="4">The sequence shown here is derived from an EMBL/GenBank/DDBJ whole genome shotgun (WGS) entry which is preliminary data.</text>
</comment>
<dbReference type="EMBL" id="SZPQ01000031">
    <property type="protein sequence ID" value="TKI04262.1"/>
    <property type="molecule type" value="Genomic_DNA"/>
</dbReference>